<dbReference type="EMBL" id="JAUSVS010000009">
    <property type="protein sequence ID" value="MDQ0466022.1"/>
    <property type="molecule type" value="Genomic_DNA"/>
</dbReference>
<keyword evidence="2" id="KW-1185">Reference proteome</keyword>
<name>A0ABU0IYI0_9CAUL</name>
<evidence type="ECO:0000313" key="1">
    <source>
        <dbReference type="EMBL" id="MDQ0466022.1"/>
    </source>
</evidence>
<comment type="caution">
    <text evidence="1">The sequence shown here is derived from an EMBL/GenBank/DDBJ whole genome shotgun (WGS) entry which is preliminary data.</text>
</comment>
<proteinExistence type="predicted"/>
<accession>A0ABU0IYI0</accession>
<sequence length="100" mass="10234">MKPATAQPSAIADAAGYWTIQLVMHAGTKVGHQHVCHAANLGGAKAIASRLCGDTRSIAGFDLYRIGRVAGSPGAALLVGESQPVPDPKAWADMTAARIA</sequence>
<organism evidence="1 2">
    <name type="scientific">Caulobacter ginsengisoli</name>
    <dbReference type="NCBI Taxonomy" id="400775"/>
    <lineage>
        <taxon>Bacteria</taxon>
        <taxon>Pseudomonadati</taxon>
        <taxon>Pseudomonadota</taxon>
        <taxon>Alphaproteobacteria</taxon>
        <taxon>Caulobacterales</taxon>
        <taxon>Caulobacteraceae</taxon>
        <taxon>Caulobacter</taxon>
    </lineage>
</organism>
<reference evidence="1 2" key="1">
    <citation type="submission" date="2023-07" db="EMBL/GenBank/DDBJ databases">
        <title>Genomic Encyclopedia of Type Strains, Phase IV (KMG-IV): sequencing the most valuable type-strain genomes for metagenomic binning, comparative biology and taxonomic classification.</title>
        <authorList>
            <person name="Goeker M."/>
        </authorList>
    </citation>
    <scope>NUCLEOTIDE SEQUENCE [LARGE SCALE GENOMIC DNA]</scope>
    <source>
        <strain evidence="1 2">DSM 18695</strain>
    </source>
</reference>
<dbReference type="Proteomes" id="UP001228905">
    <property type="component" value="Unassembled WGS sequence"/>
</dbReference>
<protein>
    <submittedName>
        <fullName evidence="1">Uncharacterized protein</fullName>
    </submittedName>
</protein>
<gene>
    <name evidence="1" type="ORF">QO010_003815</name>
</gene>
<dbReference type="RefSeq" id="WP_307351816.1">
    <property type="nucleotide sequence ID" value="NZ_JAUSVS010000009.1"/>
</dbReference>
<evidence type="ECO:0000313" key="2">
    <source>
        <dbReference type="Proteomes" id="UP001228905"/>
    </source>
</evidence>